<feature type="region of interest" description="Disordered" evidence="1">
    <location>
        <begin position="237"/>
        <end position="304"/>
    </location>
</feature>
<protein>
    <submittedName>
        <fullName evidence="2">Uncharacterized protein</fullName>
    </submittedName>
</protein>
<feature type="region of interest" description="Disordered" evidence="1">
    <location>
        <begin position="181"/>
        <end position="221"/>
    </location>
</feature>
<reference evidence="2" key="1">
    <citation type="submission" date="2019-06" db="EMBL/GenBank/DDBJ databases">
        <authorList>
            <person name="Zheng W."/>
        </authorList>
    </citation>
    <scope>NUCLEOTIDE SEQUENCE</scope>
    <source>
        <strain evidence="2">QDHG01</strain>
    </source>
</reference>
<organism evidence="2 3">
    <name type="scientific">Halteria grandinella</name>
    <dbReference type="NCBI Taxonomy" id="5974"/>
    <lineage>
        <taxon>Eukaryota</taxon>
        <taxon>Sar</taxon>
        <taxon>Alveolata</taxon>
        <taxon>Ciliophora</taxon>
        <taxon>Intramacronucleata</taxon>
        <taxon>Spirotrichea</taxon>
        <taxon>Stichotrichia</taxon>
        <taxon>Sporadotrichida</taxon>
        <taxon>Halteriidae</taxon>
        <taxon>Halteria</taxon>
    </lineage>
</organism>
<gene>
    <name evidence="2" type="ORF">FGO68_gene12803</name>
</gene>
<evidence type="ECO:0000313" key="2">
    <source>
        <dbReference type="EMBL" id="TNV84889.1"/>
    </source>
</evidence>
<dbReference type="EMBL" id="RRYP01002333">
    <property type="protein sequence ID" value="TNV84889.1"/>
    <property type="molecule type" value="Genomic_DNA"/>
</dbReference>
<accession>A0A8J8T779</accession>
<keyword evidence="3" id="KW-1185">Reference proteome</keyword>
<dbReference type="AlphaFoldDB" id="A0A8J8T779"/>
<feature type="compositionally biased region" description="Polar residues" evidence="1">
    <location>
        <begin position="290"/>
        <end position="304"/>
    </location>
</feature>
<evidence type="ECO:0000256" key="1">
    <source>
        <dbReference type="SAM" id="MobiDB-lite"/>
    </source>
</evidence>
<feature type="compositionally biased region" description="Polar residues" evidence="1">
    <location>
        <begin position="242"/>
        <end position="259"/>
    </location>
</feature>
<dbReference type="Proteomes" id="UP000785679">
    <property type="component" value="Unassembled WGS sequence"/>
</dbReference>
<evidence type="ECO:0000313" key="3">
    <source>
        <dbReference type="Proteomes" id="UP000785679"/>
    </source>
</evidence>
<name>A0A8J8T779_HALGN</name>
<comment type="caution">
    <text evidence="2">The sequence shown here is derived from an EMBL/GenBank/DDBJ whole genome shotgun (WGS) entry which is preliminary data.</text>
</comment>
<proteinExistence type="predicted"/>
<sequence>MPTSWYPLHSTSRDHRTKAGECKDGRLRFHEDIDILINYFKAREQKKSKLSCVAAQQKDAKKSKTVSDIEKFLKKPPSCEKITIKQGIQIKMNVSQPQSKEVSPLNPTNFLSQVSPGSELKQSLLFPTALKHNSASPQLYIQVKSPQLTPSVKIVTSFKSKPKTDAQQMSQLDKIASQLQGFTDNPKSPIIGPSPKAKNEQQSPSLPKQFSLPPSIAPSSPMMQHYLQNFVAQDVSPKPNAKQLQSKQPNATQMQTIQKTNKEKKQEQSGAKNKNKQIDKNLSPLMQGEVPSQDQFMWGSNQES</sequence>